<evidence type="ECO:0000256" key="2">
    <source>
        <dbReference type="ARBA" id="ARBA00004123"/>
    </source>
</evidence>
<dbReference type="Pfam" id="PF20750">
    <property type="entry name" value="PAP_NTPase"/>
    <property type="match status" value="1"/>
</dbReference>
<dbReference type="PIRSF" id="PIRSF018425">
    <property type="entry name" value="PolyA_polymerase"/>
    <property type="match status" value="1"/>
</dbReference>
<keyword evidence="5 14" id="KW-0808">Transferase</keyword>
<feature type="binding site" evidence="16">
    <location>
        <position position="125"/>
    </location>
    <ligand>
        <name>Mg(2+)</name>
        <dbReference type="ChEBI" id="CHEBI:18420"/>
        <label>1</label>
        <note>catalytic</note>
    </ligand>
</feature>
<feature type="binding site" evidence="15">
    <location>
        <begin position="110"/>
        <end position="112"/>
    </location>
    <ligand>
        <name>ATP</name>
        <dbReference type="ChEBI" id="CHEBI:30616"/>
    </ligand>
</feature>
<comment type="catalytic activity">
    <reaction evidence="13 14">
        <text>RNA(n) + ATP = RNA(n)-3'-adenine ribonucleotide + diphosphate</text>
        <dbReference type="Rhea" id="RHEA:11332"/>
        <dbReference type="Rhea" id="RHEA-COMP:14527"/>
        <dbReference type="Rhea" id="RHEA-COMP:17347"/>
        <dbReference type="ChEBI" id="CHEBI:30616"/>
        <dbReference type="ChEBI" id="CHEBI:33019"/>
        <dbReference type="ChEBI" id="CHEBI:140395"/>
        <dbReference type="ChEBI" id="CHEBI:173115"/>
        <dbReference type="EC" id="2.7.7.19"/>
    </reaction>
</comment>
<feature type="compositionally biased region" description="Low complexity" evidence="17">
    <location>
        <begin position="614"/>
        <end position="625"/>
    </location>
</feature>
<evidence type="ECO:0000256" key="12">
    <source>
        <dbReference type="ARBA" id="ARBA00023242"/>
    </source>
</evidence>
<feature type="binding site" evidence="15">
    <location>
        <position position="247"/>
    </location>
    <ligand>
        <name>ATP</name>
        <dbReference type="ChEBI" id="CHEBI:30616"/>
    </ligand>
</feature>
<evidence type="ECO:0000313" key="21">
    <source>
        <dbReference type="Ensembl" id="ENSSANP00000071755.1"/>
    </source>
</evidence>
<evidence type="ECO:0000259" key="20">
    <source>
        <dbReference type="Pfam" id="PF20750"/>
    </source>
</evidence>
<evidence type="ECO:0000259" key="19">
    <source>
        <dbReference type="Pfam" id="PF04928"/>
    </source>
</evidence>
<keyword evidence="8 14" id="KW-0067">ATP-binding</keyword>
<dbReference type="Gene3D" id="1.10.1410.10">
    <property type="match status" value="1"/>
</dbReference>
<dbReference type="GO" id="GO:0006397">
    <property type="term" value="P:mRNA processing"/>
    <property type="evidence" value="ECO:0007669"/>
    <property type="project" value="UniProtKB-KW"/>
</dbReference>
<feature type="domain" description="Poly(A) polymerase RNA-binding" evidence="18">
    <location>
        <begin position="376"/>
        <end position="444"/>
    </location>
</feature>
<dbReference type="PANTHER" id="PTHR10682">
    <property type="entry name" value="POLY A POLYMERASE"/>
    <property type="match status" value="1"/>
</dbReference>
<dbReference type="Gene3D" id="3.30.70.590">
    <property type="entry name" value="Poly(A) polymerase predicted RNA binding domain"/>
    <property type="match status" value="1"/>
</dbReference>
<evidence type="ECO:0000256" key="16">
    <source>
        <dbReference type="PIRSR" id="PIRSR018425-2"/>
    </source>
</evidence>
<evidence type="ECO:0000256" key="5">
    <source>
        <dbReference type="ARBA" id="ARBA00022679"/>
    </source>
</evidence>
<dbReference type="FunFam" id="1.10.1410.10:FF:000001">
    <property type="entry name" value="Putative poly(A) polymerase gamma"/>
    <property type="match status" value="1"/>
</dbReference>
<feature type="binding site" evidence="15">
    <location>
        <begin position="123"/>
        <end position="125"/>
    </location>
    <ligand>
        <name>ATP</name>
        <dbReference type="ChEBI" id="CHEBI:30616"/>
    </ligand>
</feature>
<accession>A0A671QIW2</accession>
<protein>
    <recommendedName>
        <fullName evidence="14">Poly(A) polymerase</fullName>
        <ecNumber evidence="14">2.7.7.19</ecNumber>
    </recommendedName>
</protein>
<gene>
    <name evidence="21" type="primary">LOC107679678</name>
</gene>
<dbReference type="InterPro" id="IPR007010">
    <property type="entry name" value="PolA_pol_RNA-bd_dom"/>
</dbReference>
<feature type="binding site" evidence="15">
    <location>
        <position position="238"/>
    </location>
    <ligand>
        <name>ATP</name>
        <dbReference type="ChEBI" id="CHEBI:30616"/>
    </ligand>
</feature>
<feature type="binding site" evidence="16">
    <location>
        <position position="177"/>
    </location>
    <ligand>
        <name>Mg(2+)</name>
        <dbReference type="ChEBI" id="CHEBI:18420"/>
        <label>2</label>
        <note>catalytic</note>
    </ligand>
</feature>
<keyword evidence="9 16" id="KW-0460">Magnesium</keyword>
<evidence type="ECO:0000256" key="1">
    <source>
        <dbReference type="ARBA" id="ARBA00001936"/>
    </source>
</evidence>
<feature type="domain" description="Poly(A) polymerase central" evidence="19">
    <location>
        <begin position="229"/>
        <end position="373"/>
    </location>
</feature>
<comment type="subcellular location">
    <subcellularLocation>
        <location evidence="2 14">Nucleus</location>
    </subcellularLocation>
</comment>
<dbReference type="Ensembl" id="ENSSANT00000076286.1">
    <property type="protein sequence ID" value="ENSSANP00000071755.1"/>
    <property type="gene ID" value="ENSSANG00000035513.1"/>
</dbReference>
<evidence type="ECO:0000256" key="15">
    <source>
        <dbReference type="PIRSR" id="PIRSR018425-1"/>
    </source>
</evidence>
<evidence type="ECO:0000256" key="3">
    <source>
        <dbReference type="ARBA" id="ARBA00010912"/>
    </source>
</evidence>
<evidence type="ECO:0000256" key="10">
    <source>
        <dbReference type="ARBA" id="ARBA00022884"/>
    </source>
</evidence>
<dbReference type="SUPFAM" id="SSF81631">
    <property type="entry name" value="PAP/OAS1 substrate-binding domain"/>
    <property type="match status" value="1"/>
</dbReference>
<dbReference type="InterPro" id="IPR007012">
    <property type="entry name" value="PolA_pol_cen_dom"/>
</dbReference>
<keyword evidence="11" id="KW-0464">Manganese</keyword>
<feature type="binding site" evidence="16">
    <location>
        <position position="123"/>
    </location>
    <ligand>
        <name>Mg(2+)</name>
        <dbReference type="ChEBI" id="CHEBI:18420"/>
        <label>1</label>
        <note>catalytic</note>
    </ligand>
</feature>
<feature type="region of interest" description="Disordered" evidence="17">
    <location>
        <begin position="513"/>
        <end position="671"/>
    </location>
</feature>
<feature type="compositionally biased region" description="Polar residues" evidence="17">
    <location>
        <begin position="537"/>
        <end position="546"/>
    </location>
</feature>
<evidence type="ECO:0000313" key="22">
    <source>
        <dbReference type="Proteomes" id="UP000472260"/>
    </source>
</evidence>
<feature type="binding site" evidence="15">
    <location>
        <position position="119"/>
    </location>
    <ligand>
        <name>ATP</name>
        <dbReference type="ChEBI" id="CHEBI:30616"/>
    </ligand>
</feature>
<keyword evidence="22" id="KW-1185">Reference proteome</keyword>
<feature type="binding site" evidence="16">
    <location>
        <position position="125"/>
    </location>
    <ligand>
        <name>Mg(2+)</name>
        <dbReference type="ChEBI" id="CHEBI:18420"/>
        <label>2</label>
        <note>catalytic</note>
    </ligand>
</feature>
<dbReference type="FunFam" id="3.30.460.10:FF:000002">
    <property type="entry name" value="Poly(A) polymerase alpha, putative"/>
    <property type="match status" value="1"/>
</dbReference>
<evidence type="ECO:0000256" key="11">
    <source>
        <dbReference type="ARBA" id="ARBA00023211"/>
    </source>
</evidence>
<dbReference type="Gene3D" id="3.30.460.10">
    <property type="entry name" value="Beta Polymerase, domain 2"/>
    <property type="match status" value="1"/>
</dbReference>
<dbReference type="GO" id="GO:0005634">
    <property type="term" value="C:nucleus"/>
    <property type="evidence" value="ECO:0007669"/>
    <property type="project" value="UniProtKB-SubCell"/>
</dbReference>
<dbReference type="FunFam" id="3.30.70.590:FF:000001">
    <property type="entry name" value="Putative poly(A) polymerase gamma"/>
    <property type="match status" value="1"/>
</dbReference>
<feature type="compositionally biased region" description="Basic and acidic residues" evidence="17">
    <location>
        <begin position="630"/>
        <end position="640"/>
    </location>
</feature>
<dbReference type="SUPFAM" id="SSF55003">
    <property type="entry name" value="PAP/Archaeal CCA-adding enzyme, C-terminal domain"/>
    <property type="match status" value="1"/>
</dbReference>
<feature type="binding site" evidence="15">
    <location>
        <begin position="256"/>
        <end position="257"/>
    </location>
    <ligand>
        <name>ATP</name>
        <dbReference type="ChEBI" id="CHEBI:30616"/>
    </ligand>
</feature>
<dbReference type="AlphaFoldDB" id="A0A671QIW2"/>
<reference evidence="21" key="2">
    <citation type="submission" date="2025-09" db="UniProtKB">
        <authorList>
            <consortium name="Ensembl"/>
        </authorList>
    </citation>
    <scope>IDENTIFICATION</scope>
</reference>
<dbReference type="InterPro" id="IPR043519">
    <property type="entry name" value="NT_sf"/>
</dbReference>
<comment type="cofactor">
    <cofactor evidence="1">
        <name>Mn(2+)</name>
        <dbReference type="ChEBI" id="CHEBI:29035"/>
    </cofactor>
</comment>
<feature type="binding site" evidence="16">
    <location>
        <position position="123"/>
    </location>
    <ligand>
        <name>Mg(2+)</name>
        <dbReference type="ChEBI" id="CHEBI:18420"/>
        <label>2</label>
        <note>catalytic</note>
    </ligand>
</feature>
<dbReference type="GO" id="GO:0003723">
    <property type="term" value="F:RNA binding"/>
    <property type="evidence" value="ECO:0007669"/>
    <property type="project" value="UniProtKB-UniRule"/>
</dbReference>
<comment type="cofactor">
    <cofactor evidence="16">
        <name>Mg(2+)</name>
        <dbReference type="ChEBI" id="CHEBI:18420"/>
    </cofactor>
    <text evidence="16">Binds 2 magnesium ions. Also active with manganese.</text>
</comment>
<evidence type="ECO:0000256" key="6">
    <source>
        <dbReference type="ARBA" id="ARBA00022723"/>
    </source>
</evidence>
<dbReference type="InterPro" id="IPR048840">
    <property type="entry name" value="PolA_pol_NTPase"/>
</dbReference>
<keyword evidence="12 14" id="KW-0539">Nucleus</keyword>
<evidence type="ECO:0000256" key="13">
    <source>
        <dbReference type="ARBA" id="ARBA00048830"/>
    </source>
</evidence>
<evidence type="ECO:0000256" key="9">
    <source>
        <dbReference type="ARBA" id="ARBA00022842"/>
    </source>
</evidence>
<comment type="similarity">
    <text evidence="3 14">Belongs to the poly(A) polymerase family.</text>
</comment>
<dbReference type="InterPro" id="IPR014492">
    <property type="entry name" value="PolyA_polymerase"/>
</dbReference>
<feature type="domain" description="Poly(A) polymerase nucleotidyltransferase" evidence="20">
    <location>
        <begin position="31"/>
        <end position="224"/>
    </location>
</feature>
<dbReference type="GO" id="GO:1990817">
    <property type="term" value="F:poly(A) RNA polymerase activity"/>
    <property type="evidence" value="ECO:0007669"/>
    <property type="project" value="UniProtKB-UniRule"/>
</dbReference>
<evidence type="ECO:0000256" key="14">
    <source>
        <dbReference type="PIRNR" id="PIRNR018425"/>
    </source>
</evidence>
<dbReference type="Pfam" id="PF04926">
    <property type="entry name" value="PAP_RNA-bind"/>
    <property type="match status" value="1"/>
</dbReference>
<evidence type="ECO:0000256" key="8">
    <source>
        <dbReference type="ARBA" id="ARBA00022840"/>
    </source>
</evidence>
<dbReference type="GO" id="GO:0031123">
    <property type="term" value="P:RNA 3'-end processing"/>
    <property type="evidence" value="ECO:0007669"/>
    <property type="project" value="InterPro"/>
</dbReference>
<comment type="function">
    <text evidence="14">Polymerase that creates the 3'-poly(A) tail of mRNA's.</text>
</comment>
<dbReference type="PANTHER" id="PTHR10682:SF9">
    <property type="entry name" value="POLY(A) POLYMERASE ALPHA"/>
    <property type="match status" value="1"/>
</dbReference>
<keyword evidence="6 16" id="KW-0479">Metal-binding</keyword>
<reference evidence="21" key="1">
    <citation type="submission" date="2025-08" db="UniProtKB">
        <authorList>
            <consortium name="Ensembl"/>
        </authorList>
    </citation>
    <scope>IDENTIFICATION</scope>
</reference>
<evidence type="ECO:0000256" key="17">
    <source>
        <dbReference type="SAM" id="MobiDB-lite"/>
    </source>
</evidence>
<dbReference type="CDD" id="cd05402">
    <property type="entry name" value="NT_PAP_TUTase"/>
    <property type="match status" value="1"/>
</dbReference>
<dbReference type="SUPFAM" id="SSF81301">
    <property type="entry name" value="Nucleotidyltransferase"/>
    <property type="match status" value="1"/>
</dbReference>
<dbReference type="Pfam" id="PF04928">
    <property type="entry name" value="PAP_central"/>
    <property type="match status" value="1"/>
</dbReference>
<keyword evidence="4 14" id="KW-0507">mRNA processing</keyword>
<dbReference type="EC" id="2.7.7.19" evidence="14"/>
<dbReference type="GO" id="GO:0005524">
    <property type="term" value="F:ATP binding"/>
    <property type="evidence" value="ECO:0007669"/>
    <property type="project" value="UniProtKB-UniRule"/>
</dbReference>
<keyword evidence="10" id="KW-0694">RNA-binding</keyword>
<proteinExistence type="inferred from homology"/>
<dbReference type="InterPro" id="IPR011068">
    <property type="entry name" value="NuclTrfase_I-like_C"/>
</dbReference>
<evidence type="ECO:0000256" key="4">
    <source>
        <dbReference type="ARBA" id="ARBA00022664"/>
    </source>
</evidence>
<dbReference type="Proteomes" id="UP000472260">
    <property type="component" value="Unassembled WGS sequence"/>
</dbReference>
<evidence type="ECO:0000256" key="7">
    <source>
        <dbReference type="ARBA" id="ARBA00022741"/>
    </source>
</evidence>
<name>A0A671QIW2_9TELE</name>
<keyword evidence="7 14" id="KW-0547">Nucleotide-binding</keyword>
<sequence>GFPSSPLHFFCSLDPITSQVQTAQLTPKHYGITSPISLAQPKEADLVLTQKLIETLRPFGVFEEELELQRRILVLGKLNTLVQVWIREISQAKNIPSSVIDNVCGKIFTFGSYRLGVHTKGADIDALCVAPRHLERSDFFSSFYEKLKEQEEVKDLRAVEEAFVPVIKLSFDGIEIDILFARLALQTIPENLDLRDDGLLKNLDIRCIRSLNGCRVTDEILHLVPNIENFRLTLRAIKLWAKRHNIYSNILGFLGGVSWAMLVARTCQLYPNAVASTLVHKFFLVFSKWEWPNPVLLKQPEDCNLNLPVWDPRVTPSDRYHLMPIITPAYPQQNSTYNVSTSTRAIMVEEFKRGLAITDEILLNKAEWSKLFEAPNFFQKYKHYIVLLASAQTEKQHLEWVGLVESKIRILVGNLEKNEFITLAHVNPQSFPGPKEESEKEEFSTIWVIGVVFKKMEGPENLNVDLTFDIQSFTDTVYRQAITSKMFEADMKITAMHVKRKQLQQLLPKVAIQRSKRKHSSDGLRVMNDGSLDLSVDSDNSMSVPSPTGPSAAKIARASMDGTKPVNVGTSSSNTVRKGAAPLKQPTSPVQHDSEKKPEVDSVQQNPHPSPCLAAGPASKSPASPLGNETSEKAKVEEVRQSSNTDLSDVPILPANPTPVVKNSIKLRLSR</sequence>
<feature type="binding site" evidence="15">
    <location>
        <position position="177"/>
    </location>
    <ligand>
        <name>ATP</name>
        <dbReference type="ChEBI" id="CHEBI:30616"/>
    </ligand>
</feature>
<dbReference type="GO" id="GO:0046872">
    <property type="term" value="F:metal ion binding"/>
    <property type="evidence" value="ECO:0007669"/>
    <property type="project" value="UniProtKB-KW"/>
</dbReference>
<evidence type="ECO:0000259" key="18">
    <source>
        <dbReference type="Pfam" id="PF04926"/>
    </source>
</evidence>
<organism evidence="21 22">
    <name type="scientific">Sinocyclocheilus anshuiensis</name>
    <dbReference type="NCBI Taxonomy" id="1608454"/>
    <lineage>
        <taxon>Eukaryota</taxon>
        <taxon>Metazoa</taxon>
        <taxon>Chordata</taxon>
        <taxon>Craniata</taxon>
        <taxon>Vertebrata</taxon>
        <taxon>Euteleostomi</taxon>
        <taxon>Actinopterygii</taxon>
        <taxon>Neopterygii</taxon>
        <taxon>Teleostei</taxon>
        <taxon>Ostariophysi</taxon>
        <taxon>Cypriniformes</taxon>
        <taxon>Cyprinidae</taxon>
        <taxon>Cyprininae</taxon>
        <taxon>Sinocyclocheilus</taxon>
    </lineage>
</organism>